<reference evidence="3" key="1">
    <citation type="submission" date="2011-08" db="EMBL/GenBank/DDBJ databases">
        <authorList>
            <consortium name="The Broad Institute Genome Sequencing Platform"/>
            <person name="Earl A."/>
            <person name="Ward D."/>
            <person name="Feldgarden M."/>
            <person name="Gevers D."/>
            <person name="Sizova M."/>
            <person name="Hazen A."/>
            <person name="Epstein S."/>
            <person name="Young S.K."/>
            <person name="Zeng Q."/>
            <person name="Gargeya S."/>
            <person name="Fitzgerald M."/>
            <person name="Haas B."/>
            <person name="Abouelleil A."/>
            <person name="Alvarado L."/>
            <person name="Arachchi H.M."/>
            <person name="Berlin A."/>
            <person name="Brown A."/>
            <person name="Chapman S.B."/>
            <person name="Chen Z."/>
            <person name="Dunbar C."/>
            <person name="Freedman E."/>
            <person name="Gearin G."/>
            <person name="Gellesch M."/>
            <person name="Goldberg J."/>
            <person name="Griggs A."/>
            <person name="Gujja S."/>
            <person name="Heiman D."/>
            <person name="Howarth C."/>
            <person name="Larson L."/>
            <person name="Lui A."/>
            <person name="MacDonald P.J.P."/>
            <person name="Montmayeur A."/>
            <person name="Murphy C."/>
            <person name="Neiman D."/>
            <person name="Pearson M."/>
            <person name="Priest M."/>
            <person name="Roberts A."/>
            <person name="Saif S."/>
            <person name="Shea T."/>
            <person name="Shenoy N."/>
            <person name="Sisk P."/>
            <person name="Stolte C."/>
            <person name="Sykes S."/>
            <person name="Wortman J."/>
            <person name="Nusbaum C."/>
            <person name="Birren B."/>
        </authorList>
    </citation>
    <scope>NUCLEOTIDE SEQUENCE</scope>
    <source>
        <strain evidence="3">ACB1</strain>
    </source>
</reference>
<dbReference type="AlphaFoldDB" id="G9WNM7"/>
<proteinExistence type="predicted"/>
<comment type="caution">
    <text evidence="3">The sequence shown here is derived from an EMBL/GenBank/DDBJ whole genome shotgun (WGS) entry which is preliminary data.</text>
</comment>
<dbReference type="CDD" id="cd17470">
    <property type="entry name" value="T3SS_Flik_C"/>
    <property type="match status" value="1"/>
</dbReference>
<feature type="region of interest" description="Disordered" evidence="1">
    <location>
        <begin position="355"/>
        <end position="402"/>
    </location>
</feature>
<dbReference type="RefSeq" id="WP_009534816.1">
    <property type="nucleotide sequence ID" value="NZ_KE148312.1"/>
</dbReference>
<feature type="domain" description="Flagellar hook-length control protein-like C-terminal" evidence="2">
    <location>
        <begin position="285"/>
        <end position="357"/>
    </location>
</feature>
<feature type="region of interest" description="Disordered" evidence="1">
    <location>
        <begin position="157"/>
        <end position="214"/>
    </location>
</feature>
<evidence type="ECO:0000259" key="2">
    <source>
        <dbReference type="Pfam" id="PF02120"/>
    </source>
</evidence>
<feature type="compositionally biased region" description="Basic and acidic residues" evidence="1">
    <location>
        <begin position="157"/>
        <end position="169"/>
    </location>
</feature>
<accession>G9WNM7</accession>
<feature type="region of interest" description="Disordered" evidence="1">
    <location>
        <begin position="1"/>
        <end position="28"/>
    </location>
</feature>
<feature type="compositionally biased region" description="Basic and acidic residues" evidence="1">
    <location>
        <begin position="47"/>
        <end position="101"/>
    </location>
</feature>
<organism evidence="3 4">
    <name type="scientific">Oribacterium parvum ACB1</name>
    <dbReference type="NCBI Taxonomy" id="796943"/>
    <lineage>
        <taxon>Bacteria</taxon>
        <taxon>Bacillati</taxon>
        <taxon>Bacillota</taxon>
        <taxon>Clostridia</taxon>
        <taxon>Lachnospirales</taxon>
        <taxon>Lachnospiraceae</taxon>
        <taxon>Oribacterium</taxon>
    </lineage>
</organism>
<sequence>MAEIMMLNNSTSTIQQNPSLSLGKESLKTRGGEAEDLALNFGNFLRASKEENGKEEVAAKGKKKDVEEQPREEKEVKVKTPDEKKAEKKPEEKDMLSEEERVDSLALENNFLMQRDQLKVELKTKLEEANGLSGEVKAVEESIRNLPAIEESFKEEGVEKAIASEEDSSKISLPLNEEKLEEKGEELLKPDSEKKPAVQSEKMEAADTREEKKGSRILKDRIARPDLKKEDLQQMGELKAEKPFKAELSPLPGIEKAENLHLVTKEESITKDVAELLAEKMDLHKGELKIELEPRTLGQITVKVNFIGGKANVVILAENPKTLHLLQNGAGEMARILEEKTGEITKVIVHEENQGEQFFRDNDSNSKENKNEAERRLREAEEEKNKGNTEEFLHRMRLGLTE</sequence>
<dbReference type="HOGENOM" id="CLU_684825_0_0_9"/>
<dbReference type="PATRIC" id="fig|796943.3.peg.1377"/>
<feature type="compositionally biased region" description="Basic and acidic residues" evidence="1">
    <location>
        <begin position="355"/>
        <end position="394"/>
    </location>
</feature>
<gene>
    <name evidence="3" type="ORF">HMPREF9625_00960</name>
</gene>
<dbReference type="InterPro" id="IPR038610">
    <property type="entry name" value="FliK-like_C_sf"/>
</dbReference>
<keyword evidence="4" id="KW-1185">Reference proteome</keyword>
<name>G9WNM7_9FIRM</name>
<protein>
    <recommendedName>
        <fullName evidence="2">Flagellar hook-length control protein-like C-terminal domain-containing protein</fullName>
    </recommendedName>
</protein>
<feature type="compositionally biased region" description="Polar residues" evidence="1">
    <location>
        <begin position="7"/>
        <end position="20"/>
    </location>
</feature>
<dbReference type="Proteomes" id="UP000018461">
    <property type="component" value="Unassembled WGS sequence"/>
</dbReference>
<evidence type="ECO:0000313" key="3">
    <source>
        <dbReference type="EMBL" id="EHL10764.1"/>
    </source>
</evidence>
<dbReference type="Gene3D" id="3.30.750.140">
    <property type="match status" value="1"/>
</dbReference>
<evidence type="ECO:0000313" key="4">
    <source>
        <dbReference type="Proteomes" id="UP000018461"/>
    </source>
</evidence>
<reference evidence="3" key="2">
    <citation type="submission" date="2013-03" db="EMBL/GenBank/DDBJ databases">
        <title>The Genome Sequence of Oribacterium sp. ACB1.</title>
        <authorList>
            <consortium name="The Broad Institute Genomics Platform"/>
            <consortium name="The Broad Institute Genome Sequencing Center for Infectious Disease"/>
            <person name="Earl A."/>
            <person name="Ward D."/>
            <person name="Feldgarden M."/>
            <person name="Gevers D."/>
            <person name="Sizova M."/>
            <person name="Hazen A."/>
            <person name="Epstein S."/>
            <person name="Walker B."/>
            <person name="Young S."/>
            <person name="Zeng Q."/>
            <person name="Gargeya S."/>
            <person name="Fitzgerald M."/>
            <person name="Haas B."/>
            <person name="Abouelleil A."/>
            <person name="Allen A.W."/>
            <person name="Alvarado L."/>
            <person name="Arachchi H.M."/>
            <person name="Berlin A.M."/>
            <person name="Chapman S.B."/>
            <person name="Gainer-Dewar J."/>
            <person name="Goldberg J."/>
            <person name="Griggs A."/>
            <person name="Gujja S."/>
            <person name="Hansen M."/>
            <person name="Howarth C."/>
            <person name="Imamovic A."/>
            <person name="Ireland A."/>
            <person name="Larimer J."/>
            <person name="McCowan C."/>
            <person name="Murphy C."/>
            <person name="Pearson M."/>
            <person name="Poon T.W."/>
            <person name="Priest M."/>
            <person name="Roberts A."/>
            <person name="Saif S."/>
            <person name="Shea T."/>
            <person name="Sisk P."/>
            <person name="Sykes S."/>
            <person name="Wortman J."/>
            <person name="Nusbaum C."/>
            <person name="Birren B."/>
        </authorList>
    </citation>
    <scope>NUCLEOTIDE SEQUENCE [LARGE SCALE GENOMIC DNA]</scope>
    <source>
        <strain evidence="3">ACB1</strain>
    </source>
</reference>
<dbReference type="Pfam" id="PF02120">
    <property type="entry name" value="Flg_hook"/>
    <property type="match status" value="1"/>
</dbReference>
<feature type="compositionally biased region" description="Basic and acidic residues" evidence="1">
    <location>
        <begin position="176"/>
        <end position="214"/>
    </location>
</feature>
<dbReference type="STRING" id="796943.HMPREF9625_00960"/>
<feature type="region of interest" description="Disordered" evidence="1">
    <location>
        <begin position="45"/>
        <end position="101"/>
    </location>
</feature>
<evidence type="ECO:0000256" key="1">
    <source>
        <dbReference type="SAM" id="MobiDB-lite"/>
    </source>
</evidence>
<dbReference type="InterPro" id="IPR021136">
    <property type="entry name" value="Flagellar_hook_control-like_C"/>
</dbReference>
<dbReference type="EMBL" id="AFZC02000003">
    <property type="protein sequence ID" value="EHL10764.1"/>
    <property type="molecule type" value="Genomic_DNA"/>
</dbReference>